<evidence type="ECO:0000313" key="3">
    <source>
        <dbReference type="Proteomes" id="UP000683000"/>
    </source>
</evidence>
<dbReference type="Proteomes" id="UP000683000">
    <property type="component" value="Unassembled WGS sequence"/>
</dbReference>
<reference evidence="2" key="1">
    <citation type="submission" date="2021-03" db="EMBL/GenBank/DDBJ databases">
        <title>Evolutionary innovations through gain and loss of genes in the ectomycorrhizal Boletales.</title>
        <authorList>
            <person name="Wu G."/>
            <person name="Miyauchi S."/>
            <person name="Morin E."/>
            <person name="Yang Z.-L."/>
            <person name="Xu J."/>
            <person name="Martin F.M."/>
        </authorList>
    </citation>
    <scope>NUCLEOTIDE SEQUENCE</scope>
    <source>
        <strain evidence="2">BR01</strain>
    </source>
</reference>
<evidence type="ECO:0008006" key="4">
    <source>
        <dbReference type="Google" id="ProtNLM"/>
    </source>
</evidence>
<feature type="region of interest" description="Disordered" evidence="1">
    <location>
        <begin position="1"/>
        <end position="22"/>
    </location>
</feature>
<evidence type="ECO:0000256" key="1">
    <source>
        <dbReference type="SAM" id="MobiDB-lite"/>
    </source>
</evidence>
<accession>A0A8I2YWM4</accession>
<organism evidence="2 3">
    <name type="scientific">Boletus reticuloceps</name>
    <dbReference type="NCBI Taxonomy" id="495285"/>
    <lineage>
        <taxon>Eukaryota</taxon>
        <taxon>Fungi</taxon>
        <taxon>Dikarya</taxon>
        <taxon>Basidiomycota</taxon>
        <taxon>Agaricomycotina</taxon>
        <taxon>Agaricomycetes</taxon>
        <taxon>Agaricomycetidae</taxon>
        <taxon>Boletales</taxon>
        <taxon>Boletineae</taxon>
        <taxon>Boletaceae</taxon>
        <taxon>Boletoideae</taxon>
        <taxon>Boletus</taxon>
    </lineage>
</organism>
<dbReference type="OrthoDB" id="2677843at2759"/>
<dbReference type="EMBL" id="JAGFBS010000004">
    <property type="protein sequence ID" value="KAG6379826.1"/>
    <property type="molecule type" value="Genomic_DNA"/>
</dbReference>
<keyword evidence="3" id="KW-1185">Reference proteome</keyword>
<feature type="region of interest" description="Disordered" evidence="1">
    <location>
        <begin position="286"/>
        <end position="318"/>
    </location>
</feature>
<feature type="compositionally biased region" description="Acidic residues" evidence="1">
    <location>
        <begin position="289"/>
        <end position="299"/>
    </location>
</feature>
<gene>
    <name evidence="2" type="ORF">JVT61DRAFT_10374</name>
</gene>
<sequence length="337" mass="38072">MIKTNPSGVRRNPPHKCKSQNPPLVQKYRGVQHMLGGALLSSDCHLDGQHKVAQELDHAAESTASTTVPHSGQCLLTNLNEAVEVCHLIARSTKPTTLRRLAYAWGLCHEQLHLDTCHNLFFCELREIFVVSSNLADFVLVRVDWCHLFDQNKLILVPEHEILEMLHKFTITQAPEDRFQTFGSGAFKYNLVPLRELQTPIYRFEGSRADGVLKLTTHKYPYNTLTSLSSHVKLQYVVFNSGRKLRSFSYAQLLELVAGLRQKDILPSLLLIIKLYQRWTTLGVSSDFESPESDDEDDIQSISTSESTGSSCIDDSWVSSEETSWMQLATTLGRLGR</sequence>
<protein>
    <recommendedName>
        <fullName evidence="4">HNH nuclease domain-containing protein</fullName>
    </recommendedName>
</protein>
<comment type="caution">
    <text evidence="2">The sequence shown here is derived from an EMBL/GenBank/DDBJ whole genome shotgun (WGS) entry which is preliminary data.</text>
</comment>
<dbReference type="AlphaFoldDB" id="A0A8I2YWM4"/>
<name>A0A8I2YWM4_9AGAM</name>
<evidence type="ECO:0000313" key="2">
    <source>
        <dbReference type="EMBL" id="KAG6379826.1"/>
    </source>
</evidence>
<feature type="compositionally biased region" description="Low complexity" evidence="1">
    <location>
        <begin position="300"/>
        <end position="311"/>
    </location>
</feature>
<proteinExistence type="predicted"/>